<gene>
    <name evidence="2" type="ORF">KMW28_24395</name>
</gene>
<protein>
    <submittedName>
        <fullName evidence="2">Uncharacterized protein</fullName>
    </submittedName>
</protein>
<evidence type="ECO:0000313" key="3">
    <source>
        <dbReference type="Proteomes" id="UP000678679"/>
    </source>
</evidence>
<reference evidence="2 3" key="1">
    <citation type="submission" date="2021-05" db="EMBL/GenBank/DDBJ databases">
        <title>Comparative genomic studies on the polysaccharide-degrading batcterial strains of the Flammeovirga genus.</title>
        <authorList>
            <person name="Zewei F."/>
            <person name="Zheng Z."/>
            <person name="Yu L."/>
            <person name="Ruyue G."/>
            <person name="Yanhong M."/>
            <person name="Yuanyuan C."/>
            <person name="Jingyan G."/>
            <person name="Wenjun H."/>
        </authorList>
    </citation>
    <scope>NUCLEOTIDE SEQUENCE [LARGE SCALE GENOMIC DNA]</scope>
    <source>
        <strain evidence="2 3">NBRC:100898</strain>
    </source>
</reference>
<keyword evidence="3" id="KW-1185">Reference proteome</keyword>
<organism evidence="2 3">
    <name type="scientific">Flammeovirga yaeyamensis</name>
    <dbReference type="NCBI Taxonomy" id="367791"/>
    <lineage>
        <taxon>Bacteria</taxon>
        <taxon>Pseudomonadati</taxon>
        <taxon>Bacteroidota</taxon>
        <taxon>Cytophagia</taxon>
        <taxon>Cytophagales</taxon>
        <taxon>Flammeovirgaceae</taxon>
        <taxon>Flammeovirga</taxon>
    </lineage>
</organism>
<sequence>MSITLNLKLVSLLLLSIIPSFDKAENEGFNIFINQFPEVSLPIQFHGQIIESETSVKLDPKISENFIKGSQYHYVYGKIPSNDKFVGVITLGVANTLLPFLHTFSLNGELVSSEQISMGTCGAGMCVSCIEVTEISSNLDIYFADSLTVYDCNDDGEEVSNKKDKYVTYVEGNVLDDGYILLLEEKKNKL</sequence>
<evidence type="ECO:0000313" key="2">
    <source>
        <dbReference type="EMBL" id="QWG04035.1"/>
    </source>
</evidence>
<dbReference type="RefSeq" id="WP_169663530.1">
    <property type="nucleotide sequence ID" value="NZ_CP076133.1"/>
</dbReference>
<dbReference type="AlphaFoldDB" id="A0AAX1N938"/>
<dbReference type="Proteomes" id="UP000678679">
    <property type="component" value="Chromosome 2"/>
</dbReference>
<feature type="chain" id="PRO_5043589577" evidence="1">
    <location>
        <begin position="25"/>
        <end position="190"/>
    </location>
</feature>
<dbReference type="EMBL" id="CP076133">
    <property type="protein sequence ID" value="QWG04035.1"/>
    <property type="molecule type" value="Genomic_DNA"/>
</dbReference>
<accession>A0AAX1N938</accession>
<evidence type="ECO:0000256" key="1">
    <source>
        <dbReference type="SAM" id="SignalP"/>
    </source>
</evidence>
<proteinExistence type="predicted"/>
<keyword evidence="1" id="KW-0732">Signal</keyword>
<feature type="signal peptide" evidence="1">
    <location>
        <begin position="1"/>
        <end position="24"/>
    </location>
</feature>
<dbReference type="KEGG" id="fya:KMW28_24395"/>
<name>A0AAX1N938_9BACT</name>